<proteinExistence type="inferred from homology"/>
<dbReference type="GO" id="GO:0006227">
    <property type="term" value="P:dUDP biosynthetic process"/>
    <property type="evidence" value="ECO:0007669"/>
    <property type="project" value="TreeGrafter"/>
</dbReference>
<dbReference type="SUPFAM" id="SSF52540">
    <property type="entry name" value="P-loop containing nucleoside triphosphate hydrolases"/>
    <property type="match status" value="1"/>
</dbReference>
<reference evidence="7" key="2">
    <citation type="submission" date="2020-09" db="EMBL/GenBank/DDBJ databases">
        <authorList>
            <person name="Sun Q."/>
            <person name="Ohkuma M."/>
        </authorList>
    </citation>
    <scope>NUCLEOTIDE SEQUENCE</scope>
    <source>
        <strain evidence="7">JCM 3091</strain>
    </source>
</reference>
<dbReference type="GO" id="GO:0005737">
    <property type="term" value="C:cytoplasm"/>
    <property type="evidence" value="ECO:0007669"/>
    <property type="project" value="TreeGrafter"/>
</dbReference>
<dbReference type="Gene3D" id="3.40.50.300">
    <property type="entry name" value="P-loop containing nucleotide triphosphate hydrolases"/>
    <property type="match status" value="1"/>
</dbReference>
<dbReference type="GO" id="GO:0006235">
    <property type="term" value="P:dTTP biosynthetic process"/>
    <property type="evidence" value="ECO:0007669"/>
    <property type="project" value="TreeGrafter"/>
</dbReference>
<dbReference type="GO" id="GO:0004798">
    <property type="term" value="F:dTMP kinase activity"/>
    <property type="evidence" value="ECO:0007669"/>
    <property type="project" value="TreeGrafter"/>
</dbReference>
<dbReference type="CDD" id="cd01672">
    <property type="entry name" value="TMPK"/>
    <property type="match status" value="1"/>
</dbReference>
<protein>
    <recommendedName>
        <fullName evidence="2">Thymidylate kinase</fullName>
    </recommendedName>
</protein>
<dbReference type="PANTHER" id="PTHR10344">
    <property type="entry name" value="THYMIDYLATE KINASE"/>
    <property type="match status" value="1"/>
</dbReference>
<dbReference type="GO" id="GO:0006233">
    <property type="term" value="P:dTDP biosynthetic process"/>
    <property type="evidence" value="ECO:0007669"/>
    <property type="project" value="TreeGrafter"/>
</dbReference>
<name>A0A8J3BRX8_9ACTN</name>
<comment type="caution">
    <text evidence="7">The sequence shown here is derived from an EMBL/GenBank/DDBJ whole genome shotgun (WGS) entry which is preliminary data.</text>
</comment>
<dbReference type="Proteomes" id="UP000662200">
    <property type="component" value="Unassembled WGS sequence"/>
</dbReference>
<evidence type="ECO:0000313" key="7">
    <source>
        <dbReference type="EMBL" id="GGK29259.1"/>
    </source>
</evidence>
<evidence type="ECO:0000256" key="2">
    <source>
        <dbReference type="ARBA" id="ARBA00017144"/>
    </source>
</evidence>
<dbReference type="EMBL" id="BMQC01000007">
    <property type="protein sequence ID" value="GGK29259.1"/>
    <property type="molecule type" value="Genomic_DNA"/>
</dbReference>
<reference evidence="7" key="1">
    <citation type="journal article" date="2014" name="Int. J. Syst. Evol. Microbiol.">
        <title>Complete genome sequence of Corynebacterium casei LMG S-19264T (=DSM 44701T), isolated from a smear-ripened cheese.</title>
        <authorList>
            <consortium name="US DOE Joint Genome Institute (JGI-PGF)"/>
            <person name="Walter F."/>
            <person name="Albersmeier A."/>
            <person name="Kalinowski J."/>
            <person name="Ruckert C."/>
        </authorList>
    </citation>
    <scope>NUCLEOTIDE SEQUENCE</scope>
    <source>
        <strain evidence="7">JCM 3091</strain>
    </source>
</reference>
<organism evidence="7 8">
    <name type="scientific">Pilimelia terevasa</name>
    <dbReference type="NCBI Taxonomy" id="53372"/>
    <lineage>
        <taxon>Bacteria</taxon>
        <taxon>Bacillati</taxon>
        <taxon>Actinomycetota</taxon>
        <taxon>Actinomycetes</taxon>
        <taxon>Micromonosporales</taxon>
        <taxon>Micromonosporaceae</taxon>
        <taxon>Pilimelia</taxon>
    </lineage>
</organism>
<accession>A0A8J3BRX8</accession>
<evidence type="ECO:0000259" key="6">
    <source>
        <dbReference type="Pfam" id="PF02223"/>
    </source>
</evidence>
<evidence type="ECO:0000256" key="1">
    <source>
        <dbReference type="ARBA" id="ARBA00009776"/>
    </source>
</evidence>
<feature type="domain" description="Thymidylate kinase-like" evidence="6">
    <location>
        <begin position="53"/>
        <end position="219"/>
    </location>
</feature>
<evidence type="ECO:0000256" key="5">
    <source>
        <dbReference type="SAM" id="MobiDB-lite"/>
    </source>
</evidence>
<dbReference type="InterPro" id="IPR039430">
    <property type="entry name" value="Thymidylate_kin-like_dom"/>
</dbReference>
<dbReference type="PANTHER" id="PTHR10344:SF4">
    <property type="entry name" value="UMP-CMP KINASE 2, MITOCHONDRIAL"/>
    <property type="match status" value="1"/>
</dbReference>
<dbReference type="Pfam" id="PF02223">
    <property type="entry name" value="Thymidylate_kin"/>
    <property type="match status" value="1"/>
</dbReference>
<dbReference type="GO" id="GO:0005524">
    <property type="term" value="F:ATP binding"/>
    <property type="evidence" value="ECO:0007669"/>
    <property type="project" value="UniProtKB-KW"/>
</dbReference>
<evidence type="ECO:0000256" key="3">
    <source>
        <dbReference type="ARBA" id="ARBA00022741"/>
    </source>
</evidence>
<feature type="region of interest" description="Disordered" evidence="5">
    <location>
        <begin position="1"/>
        <end position="26"/>
    </location>
</feature>
<dbReference type="InterPro" id="IPR027417">
    <property type="entry name" value="P-loop_NTPase"/>
</dbReference>
<keyword evidence="4" id="KW-0067">ATP-binding</keyword>
<dbReference type="AlphaFoldDB" id="A0A8J3BRX8"/>
<feature type="compositionally biased region" description="Gly residues" evidence="5">
    <location>
        <begin position="264"/>
        <end position="273"/>
    </location>
</feature>
<dbReference type="GO" id="GO:0004550">
    <property type="term" value="F:nucleoside diphosphate kinase activity"/>
    <property type="evidence" value="ECO:0007669"/>
    <property type="project" value="TreeGrafter"/>
</dbReference>
<keyword evidence="3" id="KW-0547">Nucleotide-binding</keyword>
<feature type="region of interest" description="Disordered" evidence="5">
    <location>
        <begin position="240"/>
        <end position="300"/>
    </location>
</feature>
<evidence type="ECO:0000256" key="4">
    <source>
        <dbReference type="ARBA" id="ARBA00022840"/>
    </source>
</evidence>
<comment type="similarity">
    <text evidence="1">Belongs to the thymidylate kinase family.</text>
</comment>
<keyword evidence="8" id="KW-1185">Reference proteome</keyword>
<gene>
    <name evidence="7" type="ORF">GCM10010124_22540</name>
</gene>
<sequence>MARIGRRTRGTSARPRTGPGRAEVPPVVRAGYGRRMDRPPVARRRPPVIALVGIDGAGKTSHAAALSRWLSDRGVPAAHCRNPGGRVALGRLGRRLGRRDAVHLLGRRGFVAAEVTLRGLAIARSLLHARLTGRTAVMDRYTYCQYAAMRARGDRGHRLARVAYALFPQPDLVCFLHVSPPAAHARIVARGTDSEELAYLHALDAAYRALPEAAGFRVVPADGTPTEVLGAIQAAITEALPVPRPRDAGPPPATRGGADTLGWAGDGVDGVGTGEAPRDRQEQAGAAAGPAGRPRRGDAA</sequence>
<evidence type="ECO:0000313" key="8">
    <source>
        <dbReference type="Proteomes" id="UP000662200"/>
    </source>
</evidence>